<feature type="domain" description="Protein FecR C-terminal" evidence="3">
    <location>
        <begin position="318"/>
        <end position="387"/>
    </location>
</feature>
<dbReference type="GO" id="GO:0016989">
    <property type="term" value="F:sigma factor antagonist activity"/>
    <property type="evidence" value="ECO:0007669"/>
    <property type="project" value="TreeGrafter"/>
</dbReference>
<dbReference type="Pfam" id="PF16344">
    <property type="entry name" value="FecR_C"/>
    <property type="match status" value="1"/>
</dbReference>
<dbReference type="PANTHER" id="PTHR30273:SF2">
    <property type="entry name" value="PROTEIN FECR"/>
    <property type="match status" value="1"/>
</dbReference>
<dbReference type="Gene3D" id="2.60.120.1440">
    <property type="match status" value="1"/>
</dbReference>
<dbReference type="InterPro" id="IPR032508">
    <property type="entry name" value="FecR_C"/>
</dbReference>
<dbReference type="Gene3D" id="3.55.50.30">
    <property type="match status" value="1"/>
</dbReference>
<evidence type="ECO:0000259" key="3">
    <source>
        <dbReference type="Pfam" id="PF16344"/>
    </source>
</evidence>
<dbReference type="RefSeq" id="WP_085471890.1">
    <property type="nucleotide sequence ID" value="NZ_FXAU01000001.1"/>
</dbReference>
<dbReference type="AlphaFoldDB" id="A0A1X7IPW8"/>
<dbReference type="Proteomes" id="UP000192980">
    <property type="component" value="Unassembled WGS sequence"/>
</dbReference>
<reference evidence="4 5" key="1">
    <citation type="submission" date="2017-04" db="EMBL/GenBank/DDBJ databases">
        <authorList>
            <person name="Afonso C.L."/>
            <person name="Miller P.J."/>
            <person name="Scott M.A."/>
            <person name="Spackman E."/>
            <person name="Goraichik I."/>
            <person name="Dimitrov K.M."/>
            <person name="Suarez D.L."/>
            <person name="Swayne D.E."/>
        </authorList>
    </citation>
    <scope>NUCLEOTIDE SEQUENCE [LARGE SCALE GENOMIC DNA]</scope>
    <source>
        <strain evidence="4 5">DSM 22418</strain>
    </source>
</reference>
<gene>
    <name evidence="4" type="ORF">SAMN05660862_1083</name>
</gene>
<proteinExistence type="predicted"/>
<sequence>MSQDKLELLFEKYFTKTATPAERAAFFRLIAQDKDDQELGRLLEVYYAKFVGSTATADLFDSEGLFARIQEQTERAVAVVPSRSRKIKRWYWGAAAAIVAIASLFAVWRTVLLPAEGDSQIAQRIQPAGAAAYLTLSNGKRIALDSLSTGLVAIENGVTIEQDDEGGLRYQMNTGEGIAENNILETSNGQFIKVTLPDGSLVWLNSGSSLTYPSRFSNERRNVTLRGEAYFEVARNVNAPFTVSFSGQKVTVLGTKFNVKAYSATRASATLLEGKVRVENAEGQSAVLSPGQEAELTDLTLRVQSIEAEESIAWKQGYFSFNNKELQVIMEDIGRWYDLEIVYLNPAVKSVKLIGSISRHSDINVLLQRMALTKEVRFRLDGRKLYVQ</sequence>
<dbReference type="OrthoDB" id="1099963at2"/>
<dbReference type="InterPro" id="IPR006860">
    <property type="entry name" value="FecR"/>
</dbReference>
<keyword evidence="1" id="KW-1133">Transmembrane helix</keyword>
<evidence type="ECO:0000313" key="5">
    <source>
        <dbReference type="Proteomes" id="UP000192980"/>
    </source>
</evidence>
<name>A0A1X7IPW8_9SPHI</name>
<feature type="transmembrane region" description="Helical" evidence="1">
    <location>
        <begin position="90"/>
        <end position="108"/>
    </location>
</feature>
<keyword evidence="5" id="KW-1185">Reference proteome</keyword>
<dbReference type="InterPro" id="IPR012373">
    <property type="entry name" value="Ferrdict_sens_TM"/>
</dbReference>
<dbReference type="Pfam" id="PF04773">
    <property type="entry name" value="FecR"/>
    <property type="match status" value="1"/>
</dbReference>
<accession>A0A1X7IPW8</accession>
<protein>
    <submittedName>
        <fullName evidence="4">FecR family protein</fullName>
    </submittedName>
</protein>
<evidence type="ECO:0000313" key="4">
    <source>
        <dbReference type="EMBL" id="SMG16501.1"/>
    </source>
</evidence>
<dbReference type="PANTHER" id="PTHR30273">
    <property type="entry name" value="PERIPLASMIC SIGNAL SENSOR AND SIGMA FACTOR ACTIVATOR FECR-RELATED"/>
    <property type="match status" value="1"/>
</dbReference>
<evidence type="ECO:0000259" key="2">
    <source>
        <dbReference type="Pfam" id="PF04773"/>
    </source>
</evidence>
<evidence type="ECO:0000256" key="1">
    <source>
        <dbReference type="SAM" id="Phobius"/>
    </source>
</evidence>
<dbReference type="STRING" id="561061.SAMN05660862_1083"/>
<organism evidence="4 5">
    <name type="scientific">Sphingobacterium psychroaquaticum</name>
    <dbReference type="NCBI Taxonomy" id="561061"/>
    <lineage>
        <taxon>Bacteria</taxon>
        <taxon>Pseudomonadati</taxon>
        <taxon>Bacteroidota</taxon>
        <taxon>Sphingobacteriia</taxon>
        <taxon>Sphingobacteriales</taxon>
        <taxon>Sphingobacteriaceae</taxon>
        <taxon>Sphingobacterium</taxon>
    </lineage>
</organism>
<dbReference type="EMBL" id="FXAU01000001">
    <property type="protein sequence ID" value="SMG16501.1"/>
    <property type="molecule type" value="Genomic_DNA"/>
</dbReference>
<keyword evidence="1" id="KW-0472">Membrane</keyword>
<keyword evidence="1" id="KW-0812">Transmembrane</keyword>
<feature type="domain" description="FecR protein" evidence="2">
    <location>
        <begin position="184"/>
        <end position="277"/>
    </location>
</feature>